<reference evidence="1 2" key="1">
    <citation type="journal article" date="2021" name="bioRxiv">
        <title>Chromosome-scale and haplotype-resolved genome assembly of a tetraploid potato cultivar.</title>
        <authorList>
            <person name="Sun H."/>
            <person name="Jiao W.-B."/>
            <person name="Krause K."/>
            <person name="Campoy J.A."/>
            <person name="Goel M."/>
            <person name="Folz-Donahue K."/>
            <person name="Kukat C."/>
            <person name="Huettel B."/>
            <person name="Schneeberger K."/>
        </authorList>
    </citation>
    <scope>NUCLEOTIDE SEQUENCE [LARGE SCALE GENOMIC DNA]</scope>
    <source>
        <strain evidence="1">SolTubOtavaFocal</strain>
        <tissue evidence="1">Leaves</tissue>
    </source>
</reference>
<name>A0ABQ7UBA2_SOLTU</name>
<organism evidence="1 2">
    <name type="scientific">Solanum tuberosum</name>
    <name type="common">Potato</name>
    <dbReference type="NCBI Taxonomy" id="4113"/>
    <lineage>
        <taxon>Eukaryota</taxon>
        <taxon>Viridiplantae</taxon>
        <taxon>Streptophyta</taxon>
        <taxon>Embryophyta</taxon>
        <taxon>Tracheophyta</taxon>
        <taxon>Spermatophyta</taxon>
        <taxon>Magnoliopsida</taxon>
        <taxon>eudicotyledons</taxon>
        <taxon>Gunneridae</taxon>
        <taxon>Pentapetalae</taxon>
        <taxon>asterids</taxon>
        <taxon>lamiids</taxon>
        <taxon>Solanales</taxon>
        <taxon>Solanaceae</taxon>
        <taxon>Solanoideae</taxon>
        <taxon>Solaneae</taxon>
        <taxon>Solanum</taxon>
    </lineage>
</organism>
<comment type="caution">
    <text evidence="1">The sequence shown here is derived from an EMBL/GenBank/DDBJ whole genome shotgun (WGS) entry which is preliminary data.</text>
</comment>
<keyword evidence="2" id="KW-1185">Reference proteome</keyword>
<protein>
    <submittedName>
        <fullName evidence="1">Uncharacterized protein</fullName>
    </submittedName>
</protein>
<dbReference type="EMBL" id="JAIVGD010000023">
    <property type="protein sequence ID" value="KAH0743954.1"/>
    <property type="molecule type" value="Genomic_DNA"/>
</dbReference>
<accession>A0ABQ7UBA2</accession>
<proteinExistence type="predicted"/>
<gene>
    <name evidence="1" type="ORF">KY290_031947</name>
</gene>
<evidence type="ECO:0000313" key="1">
    <source>
        <dbReference type="EMBL" id="KAH0743954.1"/>
    </source>
</evidence>
<dbReference type="Proteomes" id="UP000826656">
    <property type="component" value="Unassembled WGS sequence"/>
</dbReference>
<evidence type="ECO:0000313" key="2">
    <source>
        <dbReference type="Proteomes" id="UP000826656"/>
    </source>
</evidence>
<sequence length="60" mass="7231">MEELSQDGQIIQQRLTQKISPKHLVKFQDYHFCPECCYTDNEENFVQWVFRLKDLIVKVA</sequence>